<dbReference type="RefSeq" id="WP_267153354.1">
    <property type="nucleotide sequence ID" value="NZ_JAPMLT010000015.1"/>
</dbReference>
<evidence type="ECO:0000313" key="1">
    <source>
        <dbReference type="EMBL" id="MCX7572106.1"/>
    </source>
</evidence>
<sequence>MKRHTLILSTAALAAGLLTGCEEQQITPTEQPAAPSQAETPASVDLSAKPTLKMDVDVAGTTATVRFETTSFKLSPEHYSGAHIPGEGHIHLFVDGSPSRIGVKEHTHELTGLAKGKHTLEASLHTNNHQAYNVQDQIEFEIK</sequence>
<accession>A0ABT3X8Y0</accession>
<proteinExistence type="predicted"/>
<dbReference type="Proteomes" id="UP001208017">
    <property type="component" value="Unassembled WGS sequence"/>
</dbReference>
<dbReference type="PROSITE" id="PS51257">
    <property type="entry name" value="PROKAR_LIPOPROTEIN"/>
    <property type="match status" value="1"/>
</dbReference>
<gene>
    <name evidence="1" type="ORF">OS242_19395</name>
</gene>
<evidence type="ECO:0008006" key="3">
    <source>
        <dbReference type="Google" id="ProtNLM"/>
    </source>
</evidence>
<reference evidence="1 2" key="1">
    <citation type="submission" date="2022-11" db="EMBL/GenBank/DDBJ databases">
        <title>Study of microbial diversity in lake waters.</title>
        <authorList>
            <person name="Zhang J."/>
        </authorList>
    </citation>
    <scope>NUCLEOTIDE SEQUENCE [LARGE SCALE GENOMIC DNA]</scope>
    <source>
        <strain evidence="1 2">DT12</strain>
    </source>
</reference>
<dbReference type="EMBL" id="JAPMLT010000015">
    <property type="protein sequence ID" value="MCX7572106.1"/>
    <property type="molecule type" value="Genomic_DNA"/>
</dbReference>
<name>A0ABT3X8Y0_9BACL</name>
<organism evidence="1 2">
    <name type="scientific">Tumebacillus lacus</name>
    <dbReference type="NCBI Taxonomy" id="2995335"/>
    <lineage>
        <taxon>Bacteria</taxon>
        <taxon>Bacillati</taxon>
        <taxon>Bacillota</taxon>
        <taxon>Bacilli</taxon>
        <taxon>Bacillales</taxon>
        <taxon>Alicyclobacillaceae</taxon>
        <taxon>Tumebacillus</taxon>
    </lineage>
</organism>
<dbReference type="Gene3D" id="2.60.120.260">
    <property type="entry name" value="Galactose-binding domain-like"/>
    <property type="match status" value="1"/>
</dbReference>
<keyword evidence="2" id="KW-1185">Reference proteome</keyword>
<evidence type="ECO:0000313" key="2">
    <source>
        <dbReference type="Proteomes" id="UP001208017"/>
    </source>
</evidence>
<protein>
    <recommendedName>
        <fullName evidence="3">DUF4399 domain-containing protein</fullName>
    </recommendedName>
</protein>
<comment type="caution">
    <text evidence="1">The sequence shown here is derived from an EMBL/GenBank/DDBJ whole genome shotgun (WGS) entry which is preliminary data.</text>
</comment>